<dbReference type="Proteomes" id="UP000835052">
    <property type="component" value="Unassembled WGS sequence"/>
</dbReference>
<evidence type="ECO:0000313" key="3">
    <source>
        <dbReference type="Proteomes" id="UP000835052"/>
    </source>
</evidence>
<keyword evidence="1" id="KW-0732">Signal</keyword>
<organism evidence="2 3">
    <name type="scientific">Caenorhabditis auriculariae</name>
    <dbReference type="NCBI Taxonomy" id="2777116"/>
    <lineage>
        <taxon>Eukaryota</taxon>
        <taxon>Metazoa</taxon>
        <taxon>Ecdysozoa</taxon>
        <taxon>Nematoda</taxon>
        <taxon>Chromadorea</taxon>
        <taxon>Rhabditida</taxon>
        <taxon>Rhabditina</taxon>
        <taxon>Rhabditomorpha</taxon>
        <taxon>Rhabditoidea</taxon>
        <taxon>Rhabditidae</taxon>
        <taxon>Peloderinae</taxon>
        <taxon>Caenorhabditis</taxon>
    </lineage>
</organism>
<name>A0A8S1HNU8_9PELO</name>
<sequence>MIPRLLQILLLLLIVYPETAAYDCLQYSKQQYTTIQNVSVCAWMERGYACAICLSLRRGEMAEWSKALVLGTSLFGGVGTNEKWSGGCSTSSDKGCRTRGDVTVCTCTGDRCNEQGYKMDSGEDEK</sequence>
<accession>A0A8S1HNU8</accession>
<evidence type="ECO:0000256" key="1">
    <source>
        <dbReference type="SAM" id="SignalP"/>
    </source>
</evidence>
<feature type="signal peptide" evidence="1">
    <location>
        <begin position="1"/>
        <end position="21"/>
    </location>
</feature>
<comment type="caution">
    <text evidence="2">The sequence shown here is derived from an EMBL/GenBank/DDBJ whole genome shotgun (WGS) entry which is preliminary data.</text>
</comment>
<dbReference type="EMBL" id="CAJGYM010000076">
    <property type="protein sequence ID" value="CAD6196627.1"/>
    <property type="molecule type" value="Genomic_DNA"/>
</dbReference>
<dbReference type="OrthoDB" id="5809805at2759"/>
<dbReference type="AlphaFoldDB" id="A0A8S1HNU8"/>
<protein>
    <submittedName>
        <fullName evidence="2">Uncharacterized protein</fullName>
    </submittedName>
</protein>
<reference evidence="2" key="1">
    <citation type="submission" date="2020-10" db="EMBL/GenBank/DDBJ databases">
        <authorList>
            <person name="Kikuchi T."/>
        </authorList>
    </citation>
    <scope>NUCLEOTIDE SEQUENCE</scope>
    <source>
        <strain evidence="2">NKZ352</strain>
    </source>
</reference>
<keyword evidence="3" id="KW-1185">Reference proteome</keyword>
<gene>
    <name evidence="2" type="ORF">CAUJ_LOCUS12541</name>
</gene>
<proteinExistence type="predicted"/>
<evidence type="ECO:0000313" key="2">
    <source>
        <dbReference type="EMBL" id="CAD6196627.1"/>
    </source>
</evidence>
<feature type="chain" id="PRO_5035780733" evidence="1">
    <location>
        <begin position="22"/>
        <end position="126"/>
    </location>
</feature>